<comment type="function">
    <text evidence="8">Component of the Mediator complex, a coactivator involved in the regulated transcription of nearly all RNA polymerase II-dependent genes. Mediator functions as a bridge to convey information from gene-specific regulatory proteins to the basal RNA polymerase II transcription machinery. Mediator is recruited to promoters by direct interactions with regulatory proteins and serves as a scaffold for the assembly of a functional preinitiation complex with RNA polymerase II and the general transcription factors.</text>
</comment>
<dbReference type="PANTHER" id="PTHR13114:SF7">
    <property type="entry name" value="MEDIATOR OF RNA POLYMERASE II TRANSCRIPTION SUBUNIT 17"/>
    <property type="match status" value="1"/>
</dbReference>
<evidence type="ECO:0000256" key="3">
    <source>
        <dbReference type="ARBA" id="ARBA00019610"/>
    </source>
</evidence>
<accession>A0AAD2HGE2</accession>
<dbReference type="GO" id="GO:0003712">
    <property type="term" value="F:transcription coregulator activity"/>
    <property type="evidence" value="ECO:0007669"/>
    <property type="project" value="InterPro"/>
</dbReference>
<keyword evidence="4 8" id="KW-0805">Transcription regulation</keyword>
<keyword evidence="10" id="KW-1185">Reference proteome</keyword>
<evidence type="ECO:0000256" key="6">
    <source>
        <dbReference type="ARBA" id="ARBA00023242"/>
    </source>
</evidence>
<dbReference type="GO" id="GO:0006357">
    <property type="term" value="P:regulation of transcription by RNA polymerase II"/>
    <property type="evidence" value="ECO:0007669"/>
    <property type="project" value="InterPro"/>
</dbReference>
<dbReference type="EMBL" id="CAVNYO010000405">
    <property type="protein sequence ID" value="CAK5275533.1"/>
    <property type="molecule type" value="Genomic_DNA"/>
</dbReference>
<keyword evidence="6 8" id="KW-0539">Nucleus</keyword>
<dbReference type="PANTHER" id="PTHR13114">
    <property type="entry name" value="MEDIATOR OF RNA POLYMERASE II TRANSCRIPTION SUBUNIT 17"/>
    <property type="match status" value="1"/>
</dbReference>
<comment type="caution">
    <text evidence="9">The sequence shown here is derived from an EMBL/GenBank/DDBJ whole genome shotgun (WGS) entry which is preliminary data.</text>
</comment>
<name>A0AAD2HGE2_9AGAR</name>
<sequence length="532" mass="58536">MLKLERPYKDDAGNRIPVLLDIGNDGTHVFEPEVDPETSLAARLRRVFAERGIDFFDRNNHGLHGLSETQAEKEEAIEEEEADVKETKPGPMTADELHKMRMEVLPQLYTSLGEMSQARDLLNMLLSSVPPSTTSLAALTGVLPTLPSAVSTPSVLSSATVSKPVPIISIQAFDAQLTIGGKDEALRKAAGVFKTASESLERARVRSENYWVDALKVRRANWGLIPAPLPFGAPTGKGADKASKDFLISFGLEESPPHFRRRATGRMPTYEQESETLVFPFRQKTRLIITILGPDKQIVSQNTLPRTDDTSLDGTLRLAQSEMVEHEIFSILVREAGQLPTASARVSERLIVIEAVQGVELKFELVDADVLSDSFQSHAKCDLIYHVLHALLLQIHQHNKKLRLGTAGIFRVTGGPDPPPPLLLQPIIDLLQYQVFCDRVKSETCAARDLLASTGISSVLRFEAVGQAGDALVRLWDASEIDSRTIGGQAMLRIDDRHTYHPPLIPSTVIAHRASLSSNFDDRFNNTIATVA</sequence>
<dbReference type="AlphaFoldDB" id="A0AAD2HGE2"/>
<evidence type="ECO:0000256" key="4">
    <source>
        <dbReference type="ARBA" id="ARBA00023015"/>
    </source>
</evidence>
<dbReference type="Pfam" id="PF10156">
    <property type="entry name" value="Med17"/>
    <property type="match status" value="1"/>
</dbReference>
<dbReference type="GO" id="GO:0016592">
    <property type="term" value="C:mediator complex"/>
    <property type="evidence" value="ECO:0007669"/>
    <property type="project" value="InterPro"/>
</dbReference>
<dbReference type="InterPro" id="IPR019313">
    <property type="entry name" value="Mediator_Med17"/>
</dbReference>
<evidence type="ECO:0000256" key="2">
    <source>
        <dbReference type="ARBA" id="ARBA00005635"/>
    </source>
</evidence>
<organism evidence="9 10">
    <name type="scientific">Mycena citricolor</name>
    <dbReference type="NCBI Taxonomy" id="2018698"/>
    <lineage>
        <taxon>Eukaryota</taxon>
        <taxon>Fungi</taxon>
        <taxon>Dikarya</taxon>
        <taxon>Basidiomycota</taxon>
        <taxon>Agaricomycotina</taxon>
        <taxon>Agaricomycetes</taxon>
        <taxon>Agaricomycetidae</taxon>
        <taxon>Agaricales</taxon>
        <taxon>Marasmiineae</taxon>
        <taxon>Mycenaceae</taxon>
        <taxon>Mycena</taxon>
    </lineage>
</organism>
<dbReference type="Proteomes" id="UP001295794">
    <property type="component" value="Unassembled WGS sequence"/>
</dbReference>
<proteinExistence type="inferred from homology"/>
<comment type="similarity">
    <text evidence="2 8">Belongs to the Mediator complex subunit 17 family.</text>
</comment>
<comment type="subcellular location">
    <subcellularLocation>
        <location evidence="1 8">Nucleus</location>
    </subcellularLocation>
</comment>
<protein>
    <recommendedName>
        <fullName evidence="3 8">Mediator of RNA polymerase II transcription subunit 17</fullName>
    </recommendedName>
    <alternativeName>
        <fullName evidence="7 8">Mediator complex subunit 17</fullName>
    </alternativeName>
</protein>
<evidence type="ECO:0000313" key="9">
    <source>
        <dbReference type="EMBL" id="CAK5275533.1"/>
    </source>
</evidence>
<dbReference type="GO" id="GO:0070847">
    <property type="term" value="C:core mediator complex"/>
    <property type="evidence" value="ECO:0007669"/>
    <property type="project" value="TreeGrafter"/>
</dbReference>
<keyword evidence="5 8" id="KW-0804">Transcription</keyword>
<keyword evidence="8" id="KW-0010">Activator</keyword>
<evidence type="ECO:0000256" key="5">
    <source>
        <dbReference type="ARBA" id="ARBA00023163"/>
    </source>
</evidence>
<evidence type="ECO:0000256" key="1">
    <source>
        <dbReference type="ARBA" id="ARBA00004123"/>
    </source>
</evidence>
<evidence type="ECO:0000256" key="8">
    <source>
        <dbReference type="RuleBase" id="RU364140"/>
    </source>
</evidence>
<evidence type="ECO:0000313" key="10">
    <source>
        <dbReference type="Proteomes" id="UP001295794"/>
    </source>
</evidence>
<comment type="subunit">
    <text evidence="8">Component of the Mediator complex.</text>
</comment>
<reference evidence="9" key="1">
    <citation type="submission" date="2023-11" db="EMBL/GenBank/DDBJ databases">
        <authorList>
            <person name="De Vega J J."/>
            <person name="De Vega J J."/>
        </authorList>
    </citation>
    <scope>NUCLEOTIDE SEQUENCE</scope>
</reference>
<evidence type="ECO:0000256" key="7">
    <source>
        <dbReference type="ARBA" id="ARBA00032014"/>
    </source>
</evidence>
<gene>
    <name evidence="8" type="primary">MED17</name>
    <name evidence="9" type="ORF">MYCIT1_LOCUS23359</name>
</gene>